<feature type="compositionally biased region" description="Basic and acidic residues" evidence="1">
    <location>
        <begin position="117"/>
        <end position="129"/>
    </location>
</feature>
<feature type="region of interest" description="Disordered" evidence="1">
    <location>
        <begin position="98"/>
        <end position="129"/>
    </location>
</feature>
<gene>
    <name evidence="2" type="ORF">GPM918_LOCUS28592</name>
    <name evidence="3" type="ORF">SRO942_LOCUS29106</name>
</gene>
<organism evidence="2 4">
    <name type="scientific">Didymodactylos carnosus</name>
    <dbReference type="NCBI Taxonomy" id="1234261"/>
    <lineage>
        <taxon>Eukaryota</taxon>
        <taxon>Metazoa</taxon>
        <taxon>Spiralia</taxon>
        <taxon>Gnathifera</taxon>
        <taxon>Rotifera</taxon>
        <taxon>Eurotatoria</taxon>
        <taxon>Bdelloidea</taxon>
        <taxon>Philodinida</taxon>
        <taxon>Philodinidae</taxon>
        <taxon>Didymodactylos</taxon>
    </lineage>
</organism>
<dbReference type="AlphaFoldDB" id="A0A815DJQ7"/>
<feature type="compositionally biased region" description="Polar residues" evidence="1">
    <location>
        <begin position="237"/>
        <end position="257"/>
    </location>
</feature>
<proteinExistence type="predicted"/>
<evidence type="ECO:0000313" key="2">
    <source>
        <dbReference type="EMBL" id="CAF1302495.1"/>
    </source>
</evidence>
<keyword evidence="4" id="KW-1185">Reference proteome</keyword>
<protein>
    <submittedName>
        <fullName evidence="2">Uncharacterized protein</fullName>
    </submittedName>
</protein>
<evidence type="ECO:0000313" key="3">
    <source>
        <dbReference type="EMBL" id="CAF4129317.1"/>
    </source>
</evidence>
<dbReference type="Proteomes" id="UP000681722">
    <property type="component" value="Unassembled WGS sequence"/>
</dbReference>
<dbReference type="EMBL" id="CAJNOQ010012545">
    <property type="protein sequence ID" value="CAF1302495.1"/>
    <property type="molecule type" value="Genomic_DNA"/>
</dbReference>
<feature type="compositionally biased region" description="Polar residues" evidence="1">
    <location>
        <begin position="98"/>
        <end position="115"/>
    </location>
</feature>
<reference evidence="2" key="1">
    <citation type="submission" date="2021-02" db="EMBL/GenBank/DDBJ databases">
        <authorList>
            <person name="Nowell W R."/>
        </authorList>
    </citation>
    <scope>NUCLEOTIDE SEQUENCE</scope>
</reference>
<dbReference type="Proteomes" id="UP000663829">
    <property type="component" value="Unassembled WGS sequence"/>
</dbReference>
<name>A0A815DJQ7_9BILA</name>
<sequence>MAERTPTVITVKRPLSIKLIDLGDTEGTIPAERSNEIWRQKSVTVTRIKSTKQILKPEQQQSKEGVVFNNDAEESESALRHNTIREFERNKSQVMTISRKQSSQKTKNGVQTADANCNKDIDSPPSYKDKGLHPELSSWRYSSEPIAINDILNSILNEKPLLTKVRRHLGDTQGTIPAERSNEIWRSKSVRVTRILISSSEPEQQQSKEGAVFDNDSHVSESALRHNTIREFERNKSQVMAITRKQPSQKTTSNENY</sequence>
<dbReference type="EMBL" id="CAJOBC010038171">
    <property type="protein sequence ID" value="CAF4129317.1"/>
    <property type="molecule type" value="Genomic_DNA"/>
</dbReference>
<comment type="caution">
    <text evidence="2">The sequence shown here is derived from an EMBL/GenBank/DDBJ whole genome shotgun (WGS) entry which is preliminary data.</text>
</comment>
<evidence type="ECO:0000313" key="4">
    <source>
        <dbReference type="Proteomes" id="UP000663829"/>
    </source>
</evidence>
<evidence type="ECO:0000256" key="1">
    <source>
        <dbReference type="SAM" id="MobiDB-lite"/>
    </source>
</evidence>
<accession>A0A815DJQ7</accession>
<feature type="region of interest" description="Disordered" evidence="1">
    <location>
        <begin position="233"/>
        <end position="257"/>
    </location>
</feature>